<sequence length="64" mass="7320">MTQALQAEARRKTYSMNRLRKAMGRLMGADAPDEHRAAMHWVNAWSGMIGERQIAQLVADRNNH</sequence>
<evidence type="ECO:0000313" key="1">
    <source>
        <dbReference type="EMBL" id="POR53523.1"/>
    </source>
</evidence>
<gene>
    <name evidence="1" type="ORF">B0G62_10395</name>
</gene>
<proteinExistence type="predicted"/>
<comment type="caution">
    <text evidence="1">The sequence shown here is derived from an EMBL/GenBank/DDBJ whole genome shotgun (WGS) entry which is preliminary data.</text>
</comment>
<reference evidence="1 2" key="1">
    <citation type="submission" date="2018-01" db="EMBL/GenBank/DDBJ databases">
        <title>Genomic Encyclopedia of Type Strains, Phase III (KMG-III): the genomes of soil and plant-associated and newly described type strains.</title>
        <authorList>
            <person name="Whitman W."/>
        </authorList>
    </citation>
    <scope>NUCLEOTIDE SEQUENCE [LARGE SCALE GENOMIC DNA]</scope>
    <source>
        <strain evidence="1 2">JCM 18070</strain>
    </source>
</reference>
<dbReference type="EMBL" id="PQGA01000003">
    <property type="protein sequence ID" value="POR53523.1"/>
    <property type="molecule type" value="Genomic_DNA"/>
</dbReference>
<dbReference type="AlphaFoldDB" id="A0A2S4MFJ8"/>
<dbReference type="Proteomes" id="UP000237381">
    <property type="component" value="Unassembled WGS sequence"/>
</dbReference>
<accession>A0A2S4MFJ8</accession>
<protein>
    <submittedName>
        <fullName evidence="1">Uncharacterized protein</fullName>
    </submittedName>
</protein>
<keyword evidence="2" id="KW-1185">Reference proteome</keyword>
<evidence type="ECO:0000313" key="2">
    <source>
        <dbReference type="Proteomes" id="UP000237381"/>
    </source>
</evidence>
<name>A0A2S4MFJ8_9BURK</name>
<organism evidence="1 2">
    <name type="scientific">Paraburkholderia eburnea</name>
    <dbReference type="NCBI Taxonomy" id="1189126"/>
    <lineage>
        <taxon>Bacteria</taxon>
        <taxon>Pseudomonadati</taxon>
        <taxon>Pseudomonadota</taxon>
        <taxon>Betaproteobacteria</taxon>
        <taxon>Burkholderiales</taxon>
        <taxon>Burkholderiaceae</taxon>
        <taxon>Paraburkholderia</taxon>
    </lineage>
</organism>